<dbReference type="Pfam" id="PF11882">
    <property type="entry name" value="DUF3402"/>
    <property type="match status" value="1"/>
</dbReference>
<dbReference type="SMART" id="SM01292">
    <property type="entry name" value="N1221"/>
    <property type="match status" value="1"/>
</dbReference>
<dbReference type="Pfam" id="PF07923">
    <property type="entry name" value="N1221"/>
    <property type="match status" value="1"/>
</dbReference>
<feature type="compositionally biased region" description="Polar residues" evidence="1">
    <location>
        <begin position="697"/>
        <end position="720"/>
    </location>
</feature>
<evidence type="ECO:0000313" key="5">
    <source>
        <dbReference type="Proteomes" id="UP000224634"/>
    </source>
</evidence>
<dbReference type="GO" id="GO:0005829">
    <property type="term" value="C:cytosol"/>
    <property type="evidence" value="ECO:0007669"/>
    <property type="project" value="TreeGrafter"/>
</dbReference>
<feature type="region of interest" description="Disordered" evidence="1">
    <location>
        <begin position="509"/>
        <end position="528"/>
    </location>
</feature>
<feature type="domain" description="Far11/STRP N-terminal" evidence="2">
    <location>
        <begin position="138"/>
        <end position="465"/>
    </location>
</feature>
<feature type="domain" description="Far11/STRP C-terminal" evidence="3">
    <location>
        <begin position="573"/>
        <end position="1052"/>
    </location>
</feature>
<dbReference type="InterPro" id="IPR021819">
    <property type="entry name" value="Far11/STRP_C"/>
</dbReference>
<dbReference type="EMBL" id="PDNA01000066">
    <property type="protein sequence ID" value="PGH17271.1"/>
    <property type="molecule type" value="Genomic_DNA"/>
</dbReference>
<feature type="region of interest" description="Disordered" evidence="1">
    <location>
        <begin position="611"/>
        <end position="656"/>
    </location>
</feature>
<reference evidence="4 5" key="1">
    <citation type="submission" date="2017-10" db="EMBL/GenBank/DDBJ databases">
        <title>Comparative genomics in systemic dimorphic fungi from Ajellomycetaceae.</title>
        <authorList>
            <person name="Munoz J.F."/>
            <person name="Mcewen J.G."/>
            <person name="Clay O.K."/>
            <person name="Cuomo C.A."/>
        </authorList>
    </citation>
    <scope>NUCLEOTIDE SEQUENCE [LARGE SCALE GENOMIC DNA]</scope>
    <source>
        <strain evidence="4 5">UAMH7299</strain>
    </source>
</reference>
<dbReference type="STRING" id="1447883.A0A2B7Y889"/>
<evidence type="ECO:0008006" key="6">
    <source>
        <dbReference type="Google" id="ProtNLM"/>
    </source>
</evidence>
<feature type="region of interest" description="Disordered" evidence="1">
    <location>
        <begin position="1068"/>
        <end position="1094"/>
    </location>
</feature>
<feature type="compositionally biased region" description="Low complexity" evidence="1">
    <location>
        <begin position="866"/>
        <end position="877"/>
    </location>
</feature>
<feature type="compositionally biased region" description="Pro residues" evidence="1">
    <location>
        <begin position="96"/>
        <end position="109"/>
    </location>
</feature>
<dbReference type="PANTHER" id="PTHR13239:SF4">
    <property type="entry name" value="AT25231P"/>
    <property type="match status" value="1"/>
</dbReference>
<dbReference type="GO" id="GO:0007010">
    <property type="term" value="P:cytoskeleton organization"/>
    <property type="evidence" value="ECO:0007669"/>
    <property type="project" value="TreeGrafter"/>
</dbReference>
<evidence type="ECO:0000259" key="3">
    <source>
        <dbReference type="SMART" id="SM01293"/>
    </source>
</evidence>
<comment type="caution">
    <text evidence="4">The sequence shown here is derived from an EMBL/GenBank/DDBJ whole genome shotgun (WGS) entry which is preliminary data.</text>
</comment>
<evidence type="ECO:0000259" key="2">
    <source>
        <dbReference type="SMART" id="SM01292"/>
    </source>
</evidence>
<feature type="region of interest" description="Disordered" evidence="1">
    <location>
        <begin position="816"/>
        <end position="895"/>
    </location>
</feature>
<feature type="compositionally biased region" description="Low complexity" evidence="1">
    <location>
        <begin position="44"/>
        <end position="59"/>
    </location>
</feature>
<gene>
    <name evidence="4" type="ORF">AJ80_04913</name>
</gene>
<organism evidence="4 5">
    <name type="scientific">Polytolypa hystricis (strain UAMH7299)</name>
    <dbReference type="NCBI Taxonomy" id="1447883"/>
    <lineage>
        <taxon>Eukaryota</taxon>
        <taxon>Fungi</taxon>
        <taxon>Dikarya</taxon>
        <taxon>Ascomycota</taxon>
        <taxon>Pezizomycotina</taxon>
        <taxon>Eurotiomycetes</taxon>
        <taxon>Eurotiomycetidae</taxon>
        <taxon>Onygenales</taxon>
        <taxon>Onygenales incertae sedis</taxon>
        <taxon>Polytolypa</taxon>
    </lineage>
</organism>
<feature type="region of interest" description="Disordered" evidence="1">
    <location>
        <begin position="697"/>
        <end position="723"/>
    </location>
</feature>
<feature type="compositionally biased region" description="Polar residues" evidence="1">
    <location>
        <begin position="845"/>
        <end position="865"/>
    </location>
</feature>
<dbReference type="OrthoDB" id="18234at2759"/>
<feature type="compositionally biased region" description="Basic and acidic residues" evidence="1">
    <location>
        <begin position="81"/>
        <end position="92"/>
    </location>
</feature>
<accession>A0A2B7Y889</accession>
<evidence type="ECO:0000313" key="4">
    <source>
        <dbReference type="EMBL" id="PGH17271.1"/>
    </source>
</evidence>
<feature type="compositionally biased region" description="Pro residues" evidence="1">
    <location>
        <begin position="817"/>
        <end position="826"/>
    </location>
</feature>
<dbReference type="AlphaFoldDB" id="A0A2B7Y889"/>
<dbReference type="SMART" id="SM01293">
    <property type="entry name" value="DUF3402"/>
    <property type="match status" value="1"/>
</dbReference>
<proteinExistence type="predicted"/>
<sequence length="1094" mass="122476">MDSPPGSRDVNMSDQHIVHADEIDQTGADITTVSDEQLMPEVGQGLQAEQQQQHQNQQQDNDAPPADSSEEFPDFAQLPSHVKEPVRPELRHGSVAPPPPLKPPPPAPLQPNLENNPTDSLSLAQLKRIVQDMPKIETPAYAFEYADTQPFPDEINEWFQYNETDRLMLLGSHASFAQHWATFSQPIPGSDSSDFCWLLAGERHRTSFIGQVLASLDNPDLLTRIEGLEIICYILTGDWWWTAGEPSAEHEEEDHPYGEAEYPRNKSLQISCMERDALLLQRCSGIPVLYNYLRKVFDKDLDIQGEESRRFEAESGSAAYHAARAREANLILTCFYMLVELARRQAERYPSEQTLKNEIAALKPNLLVFLVEIIARLRWDDSTNVPLTRTILLFWKCLLLLFGGSKDLERTKTALEPKYDGSSTTSAMPLLTASPLDYHIFRQEITSKYPAYNPPPPLFPIEPENTSILPPLPTHTARYNPSGIFPGMGPSSTGGNGSILNQSVHIATPAPSPPPSPIGPGGKAGKKHNYQTNQHFPFMYPPLDESSNDIGGRGSGSMQDSLVGKRWEGSDVPASIIEAGQLFSSRMKMTRAIRQLWEERERFMRYDRGWDAREPSGATTTTSATRFGEDVDMDDAPRDKHSAMPSTPTKETDDEDVQKRLDAVEDFYSQAMPNLQSVVIVLLKEILVNITETASQANAGGQNGHGPSSANVNHAGTGSQDFEGEGLDVQELDTIRQREISAKAISGVLLLMLKWFKRSHILKFEYMTQLLLDSNYLPLILKMFIHHDVDRAVAQRNDRDDLSFWRFCYLHCDDPPPDPLPDPIPRGPRQSDSEDEAVPPPIARTRSQPSTLDPSAPSGSTEITGDQQQQHPSDSSSGYTPEVDELGHPTGATLPPNVAAPITTFSFRNFFSAINFLHIMQKITRDKAHRCLLLVQYKASNILRKGIKIPDPHLRLYTLKLFKSQVPYCGRKWRQTHMRIITAIYLYCRPELRDDWLVGSDVDAEVEESLPMEQALRGLTHWWHLRRYKNAMAIEEGSAMLEEERDFFARELESMGWGMGGEDMFGGGAGEDGGAQQGVNGTEWDGAPMQMEGM</sequence>
<dbReference type="Proteomes" id="UP000224634">
    <property type="component" value="Unassembled WGS sequence"/>
</dbReference>
<dbReference type="InterPro" id="IPR040185">
    <property type="entry name" value="Far11/STRP"/>
</dbReference>
<dbReference type="PANTHER" id="PTHR13239">
    <property type="entry name" value="PROTEIN REQUIRED FOR HYPHAL ANASTOMOSIS HAM-2"/>
    <property type="match status" value="1"/>
</dbReference>
<name>A0A2B7Y889_POLH7</name>
<dbReference type="InterPro" id="IPR012486">
    <property type="entry name" value="Far11/STRP_N"/>
</dbReference>
<evidence type="ECO:0000256" key="1">
    <source>
        <dbReference type="SAM" id="MobiDB-lite"/>
    </source>
</evidence>
<keyword evidence="5" id="KW-1185">Reference proteome</keyword>
<protein>
    <recommendedName>
        <fullName evidence="6">Far11/STRP C-terminal domain-containing protein</fullName>
    </recommendedName>
</protein>
<feature type="region of interest" description="Disordered" evidence="1">
    <location>
        <begin position="1"/>
        <end position="118"/>
    </location>
</feature>